<gene>
    <name evidence="7" type="ORF">SAMN02745229_01854</name>
</gene>
<dbReference type="AlphaFoldDB" id="A0A1M5YZF6"/>
<sequence>MNKANPYAQYANNKVMSASGPELTLMLYEGAIKFCNRAENACEKKDIEGAHVNIRKVQNIIAYLRETLNMKYATAQDFENIYSYLDRRLVEANVSKDIEILKEVNKHLHSVRDTWIGVMKANNVPVPNSYMNHSDAV</sequence>
<dbReference type="GO" id="GO:0044780">
    <property type="term" value="P:bacterial-type flagellum assembly"/>
    <property type="evidence" value="ECO:0007669"/>
    <property type="project" value="InterPro"/>
</dbReference>
<dbReference type="CDD" id="cd16098">
    <property type="entry name" value="FliS"/>
    <property type="match status" value="1"/>
</dbReference>
<dbReference type="EMBL" id="FQXK01000014">
    <property type="protein sequence ID" value="SHI17437.1"/>
    <property type="molecule type" value="Genomic_DNA"/>
</dbReference>
<dbReference type="OrthoDB" id="1524959at2"/>
<evidence type="ECO:0000256" key="2">
    <source>
        <dbReference type="ARBA" id="ARBA00008787"/>
    </source>
</evidence>
<dbReference type="InterPro" id="IPR036584">
    <property type="entry name" value="FliS_sf"/>
</dbReference>
<dbReference type="GO" id="GO:0005829">
    <property type="term" value="C:cytosol"/>
    <property type="evidence" value="ECO:0007669"/>
    <property type="project" value="UniProtKB-SubCell"/>
</dbReference>
<evidence type="ECO:0000256" key="3">
    <source>
        <dbReference type="ARBA" id="ARBA00022490"/>
    </source>
</evidence>
<keyword evidence="7" id="KW-0282">Flagellum</keyword>
<evidence type="ECO:0000256" key="1">
    <source>
        <dbReference type="ARBA" id="ARBA00004514"/>
    </source>
</evidence>
<evidence type="ECO:0000256" key="4">
    <source>
        <dbReference type="ARBA" id="ARBA00022795"/>
    </source>
</evidence>
<dbReference type="PIRSF" id="PIRSF039090">
    <property type="entry name" value="Flis"/>
    <property type="match status" value="1"/>
</dbReference>
<keyword evidence="5" id="KW-0143">Chaperone</keyword>
<name>A0A1M5YZF6_BUTFI</name>
<dbReference type="RefSeq" id="WP_073387207.1">
    <property type="nucleotide sequence ID" value="NZ_FQXK01000014.1"/>
</dbReference>
<keyword evidence="3 6" id="KW-0963">Cytoplasm</keyword>
<keyword evidence="7" id="KW-0966">Cell projection</keyword>
<keyword evidence="4 6" id="KW-1005">Bacterial flagellum biogenesis</keyword>
<keyword evidence="8" id="KW-1185">Reference proteome</keyword>
<comment type="subcellular location">
    <subcellularLocation>
        <location evidence="1 6">Cytoplasm</location>
        <location evidence="1 6">Cytosol</location>
    </subcellularLocation>
</comment>
<dbReference type="Pfam" id="PF02561">
    <property type="entry name" value="FliS"/>
    <property type="match status" value="1"/>
</dbReference>
<dbReference type="NCBIfam" id="TIGR00208">
    <property type="entry name" value="fliS"/>
    <property type="match status" value="1"/>
</dbReference>
<evidence type="ECO:0000313" key="8">
    <source>
        <dbReference type="Proteomes" id="UP000184278"/>
    </source>
</evidence>
<reference evidence="8" key="1">
    <citation type="submission" date="2016-11" db="EMBL/GenBank/DDBJ databases">
        <authorList>
            <person name="Varghese N."/>
            <person name="Submissions S."/>
        </authorList>
    </citation>
    <scope>NUCLEOTIDE SEQUENCE [LARGE SCALE GENOMIC DNA]</scope>
    <source>
        <strain evidence="8">DSM 3071</strain>
    </source>
</reference>
<accession>A0A1M5YZF6</accession>
<keyword evidence="7" id="KW-0969">Cilium</keyword>
<evidence type="ECO:0000313" key="7">
    <source>
        <dbReference type="EMBL" id="SHI17437.1"/>
    </source>
</evidence>
<dbReference type="STRING" id="1121131.SAMN02745229_01854"/>
<comment type="similarity">
    <text evidence="2 6">Belongs to the FliS family.</text>
</comment>
<dbReference type="GO" id="GO:0071973">
    <property type="term" value="P:bacterial-type flagellum-dependent cell motility"/>
    <property type="evidence" value="ECO:0007669"/>
    <property type="project" value="TreeGrafter"/>
</dbReference>
<dbReference type="GeneID" id="89508420"/>
<dbReference type="PANTHER" id="PTHR34773:SF1">
    <property type="entry name" value="FLAGELLAR SECRETION CHAPERONE FLIS"/>
    <property type="match status" value="1"/>
</dbReference>
<evidence type="ECO:0000256" key="5">
    <source>
        <dbReference type="ARBA" id="ARBA00023186"/>
    </source>
</evidence>
<dbReference type="PANTHER" id="PTHR34773">
    <property type="entry name" value="FLAGELLAR SECRETION CHAPERONE FLIS"/>
    <property type="match status" value="1"/>
</dbReference>
<proteinExistence type="inferred from homology"/>
<dbReference type="SUPFAM" id="SSF101116">
    <property type="entry name" value="Flagellar export chaperone FliS"/>
    <property type="match status" value="1"/>
</dbReference>
<protein>
    <recommendedName>
        <fullName evidence="6">Flagellar secretion chaperone FliS</fullName>
    </recommendedName>
</protein>
<dbReference type="InterPro" id="IPR003713">
    <property type="entry name" value="FliS"/>
</dbReference>
<dbReference type="Proteomes" id="UP000184278">
    <property type="component" value="Unassembled WGS sequence"/>
</dbReference>
<organism evidence="7 8">
    <name type="scientific">Butyrivibrio fibrisolvens DSM 3071</name>
    <dbReference type="NCBI Taxonomy" id="1121131"/>
    <lineage>
        <taxon>Bacteria</taxon>
        <taxon>Bacillati</taxon>
        <taxon>Bacillota</taxon>
        <taxon>Clostridia</taxon>
        <taxon>Lachnospirales</taxon>
        <taxon>Lachnospiraceae</taxon>
        <taxon>Butyrivibrio</taxon>
    </lineage>
</organism>
<evidence type="ECO:0000256" key="6">
    <source>
        <dbReference type="PIRNR" id="PIRNR039090"/>
    </source>
</evidence>
<dbReference type="Gene3D" id="1.20.120.340">
    <property type="entry name" value="Flagellar protein FliS"/>
    <property type="match status" value="1"/>
</dbReference>